<dbReference type="Proteomes" id="UP000515146">
    <property type="component" value="Unplaced"/>
</dbReference>
<gene>
    <name evidence="3" type="primary">LOC113788662</name>
</gene>
<dbReference type="Gene3D" id="3.80.10.10">
    <property type="entry name" value="Ribonuclease Inhibitor"/>
    <property type="match status" value="1"/>
</dbReference>
<dbReference type="AlphaFoldDB" id="A0A6P6XMC5"/>
<evidence type="ECO:0000313" key="3">
    <source>
        <dbReference type="RefSeq" id="XP_027193928.1"/>
    </source>
</evidence>
<dbReference type="KEGG" id="dpte:113788662"/>
<keyword evidence="2" id="KW-1185">Reference proteome</keyword>
<accession>A0A6P6XMC5</accession>
<dbReference type="RefSeq" id="XP_027193928.1">
    <property type="nucleotide sequence ID" value="XM_027338127.1"/>
</dbReference>
<dbReference type="InParanoid" id="A0A6P6XMC5"/>
<proteinExistence type="predicted"/>
<protein>
    <submittedName>
        <fullName evidence="3">Acidic leucine-rich nuclear phosphoprotein 32 family member A-like</fullName>
    </submittedName>
</protein>
<feature type="region of interest" description="Disordered" evidence="1">
    <location>
        <begin position="123"/>
        <end position="149"/>
    </location>
</feature>
<name>A0A6P6XMC5_DERPT</name>
<dbReference type="InterPro" id="IPR032675">
    <property type="entry name" value="LRR_dom_sf"/>
</dbReference>
<feature type="compositionally biased region" description="Acidic residues" evidence="1">
    <location>
        <begin position="84"/>
        <end position="95"/>
    </location>
</feature>
<organism evidence="2 3">
    <name type="scientific">Dermatophagoides pteronyssinus</name>
    <name type="common">European house dust mite</name>
    <dbReference type="NCBI Taxonomy" id="6956"/>
    <lineage>
        <taxon>Eukaryota</taxon>
        <taxon>Metazoa</taxon>
        <taxon>Ecdysozoa</taxon>
        <taxon>Arthropoda</taxon>
        <taxon>Chelicerata</taxon>
        <taxon>Arachnida</taxon>
        <taxon>Acari</taxon>
        <taxon>Acariformes</taxon>
        <taxon>Sarcoptiformes</taxon>
        <taxon>Astigmata</taxon>
        <taxon>Psoroptidia</taxon>
        <taxon>Analgoidea</taxon>
        <taxon>Pyroglyphidae</taxon>
        <taxon>Dermatophagoidinae</taxon>
        <taxon>Dermatophagoides</taxon>
    </lineage>
</organism>
<feature type="region of interest" description="Disordered" evidence="1">
    <location>
        <begin position="61"/>
        <end position="109"/>
    </location>
</feature>
<feature type="compositionally biased region" description="Acidic residues" evidence="1">
    <location>
        <begin position="124"/>
        <end position="135"/>
    </location>
</feature>
<evidence type="ECO:0000313" key="2">
    <source>
        <dbReference type="Proteomes" id="UP000515146"/>
    </source>
</evidence>
<dbReference type="SUPFAM" id="SSF52058">
    <property type="entry name" value="L domain-like"/>
    <property type="match status" value="1"/>
</dbReference>
<reference evidence="3" key="1">
    <citation type="submission" date="2025-08" db="UniProtKB">
        <authorList>
            <consortium name="RefSeq"/>
        </authorList>
    </citation>
    <scope>IDENTIFICATION</scope>
    <source>
        <strain evidence="3">Airmid</strain>
    </source>
</reference>
<evidence type="ECO:0000256" key="1">
    <source>
        <dbReference type="SAM" id="MobiDB-lite"/>
    </source>
</evidence>
<sequence>MAGNKVESYSFIEKLIPLTKLKELDLDANPICQNATATQNFVSKVFGILKTLKVVNMYDNENQQINDSEETDSNNSDDVYGEFGNEDDESDELYVEESGGNSLVDDMEDDSLLLDSELEKIDSNFEDSDYEYNSDEENKKTSERITLSV</sequence>